<evidence type="ECO:0000313" key="6">
    <source>
        <dbReference type="EMBL" id="NIY68406.1"/>
    </source>
</evidence>
<name>A0A7X6B0D2_STRMQ</name>
<feature type="domain" description="Radical SAM core" evidence="5">
    <location>
        <begin position="15"/>
        <end position="233"/>
    </location>
</feature>
<dbReference type="CDD" id="cd01335">
    <property type="entry name" value="Radical_SAM"/>
    <property type="match status" value="1"/>
</dbReference>
<proteinExistence type="predicted"/>
<dbReference type="PROSITE" id="PS51918">
    <property type="entry name" value="RADICAL_SAM"/>
    <property type="match status" value="1"/>
</dbReference>
<dbReference type="AlphaFoldDB" id="A0A7X6B0D2"/>
<keyword evidence="2" id="KW-0479">Metal-binding</keyword>
<dbReference type="PANTHER" id="PTHR43273">
    <property type="entry name" value="ANAEROBIC SULFATASE-MATURATING ENZYME HOMOLOG ASLB-RELATED"/>
    <property type="match status" value="1"/>
</dbReference>
<evidence type="ECO:0000256" key="1">
    <source>
        <dbReference type="ARBA" id="ARBA00022691"/>
    </source>
</evidence>
<dbReference type="Gene3D" id="3.20.20.70">
    <property type="entry name" value="Aldolase class I"/>
    <property type="match status" value="1"/>
</dbReference>
<sequence>MAVRRVRDRLSVRPATSPSLLFAQPTALCNLDCSYCYLPDRADARVMSPEVADAMADGVRTWAGDHPVRVLWHGGEPLTVGVGTFTELLSRFPERGVHPIRHAVQTNATLIDDAWCDVFERSAVEVAVSIDGPGAANGRRTDRGGRPTAERTLKGIDVLRRRGIAFDAIAVVSEPSAERARELYAWFAMLGTRTLGVNLVERKGAYRGRVAWDEREVVEFWSALLACRRSDGRMRIRDLDHALRYLRDELDGRAAERATAPRELAPMVMWNGALVPTGPELAGFTSPRHGALSIGDITRSGLAELMERAAEVPWVAEVLDGFTNCRTGCDHFAFCRGGNAANKFFETGRFDTTETTHCRTSKKLLMEGVFQHVAEARE</sequence>
<dbReference type="NCBIfam" id="NF041718">
    <property type="entry name" value="rSAM_phane_AMC"/>
    <property type="match status" value="1"/>
</dbReference>
<protein>
    <submittedName>
        <fullName evidence="6">Radical sam domain protein</fullName>
    </submittedName>
</protein>
<dbReference type="SFLD" id="SFLDS00029">
    <property type="entry name" value="Radical_SAM"/>
    <property type="match status" value="1"/>
</dbReference>
<gene>
    <name evidence="6" type="ORF">SMALB_6497</name>
</gene>
<organism evidence="6 7">
    <name type="scientific">Streptomyces malaysiensis</name>
    <dbReference type="NCBI Taxonomy" id="92644"/>
    <lineage>
        <taxon>Bacteria</taxon>
        <taxon>Bacillati</taxon>
        <taxon>Actinomycetota</taxon>
        <taxon>Actinomycetes</taxon>
        <taxon>Kitasatosporales</taxon>
        <taxon>Streptomycetaceae</taxon>
        <taxon>Streptomyces</taxon>
        <taxon>Streptomyces violaceusniger group</taxon>
    </lineage>
</organism>
<dbReference type="Pfam" id="PF04055">
    <property type="entry name" value="Radical_SAM"/>
    <property type="match status" value="1"/>
</dbReference>
<dbReference type="SFLD" id="SFLDG01067">
    <property type="entry name" value="SPASM/twitch_domain_containing"/>
    <property type="match status" value="1"/>
</dbReference>
<dbReference type="InterPro" id="IPR013785">
    <property type="entry name" value="Aldolase_TIM"/>
</dbReference>
<evidence type="ECO:0000256" key="3">
    <source>
        <dbReference type="ARBA" id="ARBA00023004"/>
    </source>
</evidence>
<evidence type="ECO:0000256" key="4">
    <source>
        <dbReference type="ARBA" id="ARBA00023014"/>
    </source>
</evidence>
<dbReference type="GO" id="GO:0051536">
    <property type="term" value="F:iron-sulfur cluster binding"/>
    <property type="evidence" value="ECO:0007669"/>
    <property type="project" value="UniProtKB-KW"/>
</dbReference>
<dbReference type="InterPro" id="IPR023867">
    <property type="entry name" value="Sulphatase_maturase_rSAM"/>
</dbReference>
<keyword evidence="1" id="KW-0949">S-adenosyl-L-methionine</keyword>
<reference evidence="6 7" key="1">
    <citation type="submission" date="2020-02" db="EMBL/GenBank/DDBJ databases">
        <title>Streptomyces malaysiensis DSM14702 (JHCC583434, PFL_A843) Genome sequencing and assembly.</title>
        <authorList>
            <person name="Samborskyy M."/>
        </authorList>
    </citation>
    <scope>NUCLEOTIDE SEQUENCE [LARGE SCALE GENOMIC DNA]</scope>
    <source>
        <strain evidence="6 7">DSM 14702</strain>
    </source>
</reference>
<evidence type="ECO:0000256" key="2">
    <source>
        <dbReference type="ARBA" id="ARBA00022723"/>
    </source>
</evidence>
<comment type="caution">
    <text evidence="6">The sequence shown here is derived from an EMBL/GenBank/DDBJ whole genome shotgun (WGS) entry which is preliminary data.</text>
</comment>
<dbReference type="SFLD" id="SFLDG01386">
    <property type="entry name" value="main_SPASM_domain-containing"/>
    <property type="match status" value="1"/>
</dbReference>
<keyword evidence="3" id="KW-0408">Iron</keyword>
<dbReference type="GO" id="GO:0046872">
    <property type="term" value="F:metal ion binding"/>
    <property type="evidence" value="ECO:0007669"/>
    <property type="project" value="UniProtKB-KW"/>
</dbReference>
<keyword evidence="4" id="KW-0411">Iron-sulfur</keyword>
<dbReference type="InterPro" id="IPR007197">
    <property type="entry name" value="rSAM"/>
</dbReference>
<dbReference type="SUPFAM" id="SSF102114">
    <property type="entry name" value="Radical SAM enzymes"/>
    <property type="match status" value="1"/>
</dbReference>
<dbReference type="Proteomes" id="UP000536624">
    <property type="component" value="Unassembled WGS sequence"/>
</dbReference>
<accession>A0A7X6B0D2</accession>
<dbReference type="SFLD" id="SFLDG01072">
    <property type="entry name" value="dehydrogenase_like"/>
    <property type="match status" value="1"/>
</dbReference>
<evidence type="ECO:0000313" key="7">
    <source>
        <dbReference type="Proteomes" id="UP000536624"/>
    </source>
</evidence>
<dbReference type="PANTHER" id="PTHR43273:SF8">
    <property type="entry name" value="RADICAL SAM DOMAIN PROTEIN"/>
    <property type="match status" value="1"/>
</dbReference>
<dbReference type="EMBL" id="JAALLH010000001">
    <property type="protein sequence ID" value="NIY68406.1"/>
    <property type="molecule type" value="Genomic_DNA"/>
</dbReference>
<dbReference type="InterPro" id="IPR058240">
    <property type="entry name" value="rSAM_sf"/>
</dbReference>
<dbReference type="RefSeq" id="WP_167503395.1">
    <property type="nucleotide sequence ID" value="NZ_JAALLH010000001.1"/>
</dbReference>
<dbReference type="GO" id="GO:0016491">
    <property type="term" value="F:oxidoreductase activity"/>
    <property type="evidence" value="ECO:0007669"/>
    <property type="project" value="InterPro"/>
</dbReference>
<evidence type="ECO:0000259" key="5">
    <source>
        <dbReference type="PROSITE" id="PS51918"/>
    </source>
</evidence>